<feature type="binding site" evidence="7">
    <location>
        <begin position="153"/>
        <end position="159"/>
    </location>
    <ligand>
        <name>ATP</name>
        <dbReference type="ChEBI" id="CHEBI:30616"/>
    </ligand>
</feature>
<feature type="domain" description="Mur ligase central" evidence="12">
    <location>
        <begin position="151"/>
        <end position="362"/>
    </location>
</feature>
<organism evidence="13 14">
    <name type="scientific">Prescottella agglutinans</name>
    <dbReference type="NCBI Taxonomy" id="1644129"/>
    <lineage>
        <taxon>Bacteria</taxon>
        <taxon>Bacillati</taxon>
        <taxon>Actinomycetota</taxon>
        <taxon>Actinomycetes</taxon>
        <taxon>Mycobacteriales</taxon>
        <taxon>Nocardiaceae</taxon>
        <taxon>Prescottella</taxon>
    </lineage>
</organism>
<keyword evidence="7" id="KW-0067">ATP-binding</keyword>
<dbReference type="GO" id="GO:0008765">
    <property type="term" value="F:UDP-N-acetylmuramoylalanyl-D-glutamate-2,6-diaminopimelate ligase activity"/>
    <property type="evidence" value="ECO:0007669"/>
    <property type="project" value="UniProtKB-EC"/>
</dbReference>
<feature type="modified residue" description="N6-carboxylysine" evidence="7">
    <location>
        <position position="262"/>
    </location>
</feature>
<dbReference type="InterPro" id="IPR013221">
    <property type="entry name" value="Mur_ligase_cen"/>
</dbReference>
<feature type="binding site" evidence="7">
    <location>
        <begin position="456"/>
        <end position="459"/>
    </location>
    <ligand>
        <name>meso-2,6-diaminopimelate</name>
        <dbReference type="ChEBI" id="CHEBI:57791"/>
    </ligand>
</feature>
<dbReference type="InterPro" id="IPR005761">
    <property type="entry name" value="UDP-N-AcMur-Glu-dNH2Pim_ligase"/>
</dbReference>
<evidence type="ECO:0000256" key="6">
    <source>
        <dbReference type="ARBA" id="ARBA00023316"/>
    </source>
</evidence>
<dbReference type="PANTHER" id="PTHR23135">
    <property type="entry name" value="MUR LIGASE FAMILY MEMBER"/>
    <property type="match status" value="1"/>
</dbReference>
<keyword evidence="7" id="KW-0963">Cytoplasm</keyword>
<feature type="binding site" evidence="7">
    <location>
        <position position="222"/>
    </location>
    <ligand>
        <name>UDP-N-acetyl-alpha-D-muramoyl-L-alanyl-D-glutamate</name>
        <dbReference type="ChEBI" id="CHEBI:83900"/>
    </ligand>
</feature>
<evidence type="ECO:0000259" key="10">
    <source>
        <dbReference type="Pfam" id="PF01225"/>
    </source>
</evidence>
<dbReference type="InterPro" id="IPR035911">
    <property type="entry name" value="MurE/MurF_N"/>
</dbReference>
<evidence type="ECO:0000256" key="5">
    <source>
        <dbReference type="ARBA" id="ARBA00023306"/>
    </source>
</evidence>
<dbReference type="HAMAP" id="MF_00208">
    <property type="entry name" value="MurE"/>
    <property type="match status" value="1"/>
</dbReference>
<comment type="pathway">
    <text evidence="7 8">Cell wall biogenesis; peptidoglycan biosynthesis.</text>
</comment>
<dbReference type="SUPFAM" id="SSF63418">
    <property type="entry name" value="MurE/MurF N-terminal domain"/>
    <property type="match status" value="1"/>
</dbReference>
<dbReference type="InterPro" id="IPR036565">
    <property type="entry name" value="Mur-like_cat_sf"/>
</dbReference>
<name>A0ABT6M5R1_9NOCA</name>
<evidence type="ECO:0000259" key="12">
    <source>
        <dbReference type="Pfam" id="PF08245"/>
    </source>
</evidence>
<feature type="domain" description="Mur ligase N-terminal catalytic" evidence="10">
    <location>
        <begin position="55"/>
        <end position="136"/>
    </location>
</feature>
<evidence type="ECO:0000256" key="8">
    <source>
        <dbReference type="RuleBase" id="RU004135"/>
    </source>
</evidence>
<feature type="binding site" evidence="7">
    <location>
        <position position="60"/>
    </location>
    <ligand>
        <name>UDP-N-acetyl-alpha-D-muramoyl-L-alanyl-D-glutamate</name>
        <dbReference type="ChEBI" id="CHEBI:83900"/>
    </ligand>
</feature>
<dbReference type="NCBIfam" id="NF001124">
    <property type="entry name" value="PRK00139.1-2"/>
    <property type="match status" value="1"/>
</dbReference>
<comment type="caution">
    <text evidence="13">The sequence shown here is derived from an EMBL/GenBank/DDBJ whole genome shotgun (WGS) entry which is preliminary data.</text>
</comment>
<feature type="binding site" evidence="7">
    <location>
        <position position="432"/>
    </location>
    <ligand>
        <name>meso-2,6-diaminopimelate</name>
        <dbReference type="ChEBI" id="CHEBI:57791"/>
    </ligand>
</feature>
<dbReference type="Pfam" id="PF01225">
    <property type="entry name" value="Mur_ligase"/>
    <property type="match status" value="1"/>
</dbReference>
<evidence type="ECO:0000313" key="13">
    <source>
        <dbReference type="EMBL" id="MDH6279658.1"/>
    </source>
</evidence>
<dbReference type="Gene3D" id="3.90.190.20">
    <property type="entry name" value="Mur ligase, C-terminal domain"/>
    <property type="match status" value="1"/>
</dbReference>
<feature type="region of interest" description="Disordered" evidence="9">
    <location>
        <begin position="1"/>
        <end position="24"/>
    </location>
</feature>
<dbReference type="Pfam" id="PF02875">
    <property type="entry name" value="Mur_ligase_C"/>
    <property type="match status" value="1"/>
</dbReference>
<comment type="similarity">
    <text evidence="1 7">Belongs to the MurCDEF family. MurE subfamily.</text>
</comment>
<reference evidence="13 14" key="1">
    <citation type="submission" date="2023-04" db="EMBL/GenBank/DDBJ databases">
        <title>Forest soil microbial communities from Buena Vista Peninsula, Colon Province, Panama.</title>
        <authorList>
            <person name="Bouskill N."/>
        </authorList>
    </citation>
    <scope>NUCLEOTIDE SEQUENCE [LARGE SCALE GENOMIC DNA]</scope>
    <source>
        <strain evidence="13 14">CFH S0262</strain>
    </source>
</reference>
<dbReference type="InterPro" id="IPR036615">
    <property type="entry name" value="Mur_ligase_C_dom_sf"/>
</dbReference>
<protein>
    <recommendedName>
        <fullName evidence="7">UDP-N-acetylmuramoyl-L-alanyl-D-glutamate--2,6-diaminopimelate ligase</fullName>
        <ecNumber evidence="7">6.3.2.13</ecNumber>
    </recommendedName>
    <alternativeName>
        <fullName evidence="7">Meso-A2pm-adding enzyme</fullName>
    </alternativeName>
    <alternativeName>
        <fullName evidence="7">Meso-diaminopimelate-adding enzyme</fullName>
    </alternativeName>
    <alternativeName>
        <fullName evidence="7">UDP-MurNAc-L-Ala-D-Glu:meso-diaminopimelate ligase</fullName>
    </alternativeName>
    <alternativeName>
        <fullName evidence="7">UDP-MurNAc-tripeptide synthetase</fullName>
    </alternativeName>
    <alternativeName>
        <fullName evidence="7">UDP-N-acetylmuramyl-tripeptide synthetase</fullName>
    </alternativeName>
</protein>
<feature type="binding site" evidence="7">
    <location>
        <position position="516"/>
    </location>
    <ligand>
        <name>meso-2,6-diaminopimelate</name>
        <dbReference type="ChEBI" id="CHEBI:57791"/>
    </ligand>
</feature>
<sequence length="553" mass="56825">MLPSPQPSTPDTAPGSGLRPTNPPLTDLAELAARVGARIEWVPAVPVREGEPATVTGVELRAQAVRPGDLFAALPGAHTHGAEFVSTALDAGAAAVFTDDAGLASITARLGSVDSVAPVPVVVHPDPRRVLGEVSATIYGRPSEQMQVIGITGTSGKTTTSYLVEAGLAAAGRSIGLVGTIETRVEGHRVPSALTTPEAPQLHALFAAMLERGVDTVVMEVSSHALALGRVDGVSFSIGAFTNLSQDHLDFHKDFDDYFGAKSRLFAADSTVRAERAVICVDDEWGVRMAEIARGAHPDRPDAVATVSTRASGDWTAGAPEVEPSGSQVFTLTGPSGASRQVSLRLPGDYNVANAALAVAVCVAAGADADAVLAGIASVDVPGRVQRVERGQDFLAVVDYAHKPAALEAVIATLRGQTEGRIAVVVGAGGDRDSGKRALMGEAGARGADLLVVTDDNPRTEDPATIRAALVQGALAVPATERGEVREVGDRGEAIAAAVGWVRPGDVVLVAGKGHETGQEIHGVKYPFDDREVLGEAIDRIVSGEGPAHGGNA</sequence>
<dbReference type="NCBIfam" id="NF001126">
    <property type="entry name" value="PRK00139.1-4"/>
    <property type="match status" value="1"/>
</dbReference>
<accession>A0ABT6M5R1</accession>
<dbReference type="InterPro" id="IPR004101">
    <property type="entry name" value="Mur_ligase_C"/>
</dbReference>
<dbReference type="Gene3D" id="3.40.1390.10">
    <property type="entry name" value="MurE/MurF, N-terminal domain"/>
    <property type="match status" value="1"/>
</dbReference>
<feature type="domain" description="Mur ligase C-terminal" evidence="11">
    <location>
        <begin position="383"/>
        <end position="514"/>
    </location>
</feature>
<comment type="cofactor">
    <cofactor evidence="7">
        <name>Mg(2+)</name>
        <dbReference type="ChEBI" id="CHEBI:18420"/>
    </cofactor>
</comment>
<dbReference type="Proteomes" id="UP001160334">
    <property type="component" value="Unassembled WGS sequence"/>
</dbReference>
<dbReference type="RefSeq" id="WP_280759047.1">
    <property type="nucleotide sequence ID" value="NZ_JARXVC010000002.1"/>
</dbReference>
<keyword evidence="6 7" id="KW-0961">Cell wall biogenesis/degradation</keyword>
<comment type="catalytic activity">
    <reaction evidence="7">
        <text>UDP-N-acetyl-alpha-D-muramoyl-L-alanyl-D-glutamate + meso-2,6-diaminopimelate + ATP = UDP-N-acetyl-alpha-D-muramoyl-L-alanyl-gamma-D-glutamyl-meso-2,6-diaminopimelate + ADP + phosphate + H(+)</text>
        <dbReference type="Rhea" id="RHEA:23676"/>
        <dbReference type="ChEBI" id="CHEBI:15378"/>
        <dbReference type="ChEBI" id="CHEBI:30616"/>
        <dbReference type="ChEBI" id="CHEBI:43474"/>
        <dbReference type="ChEBI" id="CHEBI:57791"/>
        <dbReference type="ChEBI" id="CHEBI:83900"/>
        <dbReference type="ChEBI" id="CHEBI:83905"/>
        <dbReference type="ChEBI" id="CHEBI:456216"/>
        <dbReference type="EC" id="6.3.2.13"/>
    </reaction>
</comment>
<evidence type="ECO:0000259" key="11">
    <source>
        <dbReference type="Pfam" id="PF02875"/>
    </source>
</evidence>
<feature type="short sequence motif" description="Meso-diaminopimelate recognition motif" evidence="7">
    <location>
        <begin position="456"/>
        <end position="459"/>
    </location>
</feature>
<proteinExistence type="inferred from homology"/>
<comment type="PTM">
    <text evidence="7">Carboxylation is probably crucial for Mg(2+) binding and, consequently, for the gamma-phosphate positioning of ATP.</text>
</comment>
<evidence type="ECO:0000256" key="4">
    <source>
        <dbReference type="ARBA" id="ARBA00022984"/>
    </source>
</evidence>
<evidence type="ECO:0000256" key="1">
    <source>
        <dbReference type="ARBA" id="ARBA00005898"/>
    </source>
</evidence>
<dbReference type="InterPro" id="IPR000713">
    <property type="entry name" value="Mur_ligase_N"/>
</dbReference>
<keyword evidence="4 7" id="KW-0573">Peptidoglycan synthesis</keyword>
<feature type="binding site" evidence="7">
    <location>
        <position position="230"/>
    </location>
    <ligand>
        <name>UDP-N-acetyl-alpha-D-muramoyl-L-alanyl-D-glutamate</name>
        <dbReference type="ChEBI" id="CHEBI:83900"/>
    </ligand>
</feature>
<dbReference type="SUPFAM" id="SSF53244">
    <property type="entry name" value="MurD-like peptide ligases, peptide-binding domain"/>
    <property type="match status" value="1"/>
</dbReference>
<keyword evidence="5 7" id="KW-0131">Cell cycle</keyword>
<comment type="caution">
    <text evidence="7">Lacks conserved residue(s) required for the propagation of feature annotation.</text>
</comment>
<evidence type="ECO:0000256" key="2">
    <source>
        <dbReference type="ARBA" id="ARBA00022618"/>
    </source>
</evidence>
<comment type="function">
    <text evidence="7">Catalyzes the addition of meso-diaminopimelic acid to the nucleotide precursor UDP-N-acetylmuramoyl-L-alanyl-D-glutamate (UMAG) in the biosynthesis of bacterial cell-wall peptidoglycan.</text>
</comment>
<dbReference type="Pfam" id="PF08245">
    <property type="entry name" value="Mur_ligase_M"/>
    <property type="match status" value="1"/>
</dbReference>
<keyword evidence="7" id="KW-0547">Nucleotide-binding</keyword>
<feature type="binding site" evidence="7">
    <location>
        <position position="512"/>
    </location>
    <ligand>
        <name>meso-2,6-diaminopimelate</name>
        <dbReference type="ChEBI" id="CHEBI:57791"/>
    </ligand>
</feature>
<keyword evidence="7" id="KW-0460">Magnesium</keyword>
<keyword evidence="3 7" id="KW-0133">Cell shape</keyword>
<keyword evidence="7 13" id="KW-0436">Ligase</keyword>
<feature type="binding site" evidence="7">
    <location>
        <begin position="195"/>
        <end position="196"/>
    </location>
    <ligand>
        <name>UDP-N-acetyl-alpha-D-muramoyl-L-alanyl-D-glutamate</name>
        <dbReference type="ChEBI" id="CHEBI:83900"/>
    </ligand>
</feature>
<keyword evidence="2 7" id="KW-0132">Cell division</keyword>
<dbReference type="EMBL" id="JARXVC010000002">
    <property type="protein sequence ID" value="MDH6279658.1"/>
    <property type="molecule type" value="Genomic_DNA"/>
</dbReference>
<dbReference type="EC" id="6.3.2.13" evidence="7"/>
<keyword evidence="14" id="KW-1185">Reference proteome</keyword>
<evidence type="ECO:0000256" key="3">
    <source>
        <dbReference type="ARBA" id="ARBA00022960"/>
    </source>
</evidence>
<evidence type="ECO:0000256" key="7">
    <source>
        <dbReference type="HAMAP-Rule" id="MF_00208"/>
    </source>
</evidence>
<dbReference type="SUPFAM" id="SSF53623">
    <property type="entry name" value="MurD-like peptide ligases, catalytic domain"/>
    <property type="match status" value="1"/>
</dbReference>
<evidence type="ECO:0000256" key="9">
    <source>
        <dbReference type="SAM" id="MobiDB-lite"/>
    </source>
</evidence>
<comment type="subcellular location">
    <subcellularLocation>
        <location evidence="7 8">Cytoplasm</location>
    </subcellularLocation>
</comment>
<dbReference type="PANTHER" id="PTHR23135:SF4">
    <property type="entry name" value="UDP-N-ACETYLMURAMOYL-L-ALANYL-D-GLUTAMATE--2,6-DIAMINOPIMELATE LIGASE MURE HOMOLOG, CHLOROPLASTIC"/>
    <property type="match status" value="1"/>
</dbReference>
<dbReference type="Gene3D" id="3.40.1190.10">
    <property type="entry name" value="Mur-like, catalytic domain"/>
    <property type="match status" value="1"/>
</dbReference>
<evidence type="ECO:0000313" key="14">
    <source>
        <dbReference type="Proteomes" id="UP001160334"/>
    </source>
</evidence>
<dbReference type="NCBIfam" id="TIGR01085">
    <property type="entry name" value="murE"/>
    <property type="match status" value="1"/>
</dbReference>
<gene>
    <name evidence="7" type="primary">murE</name>
    <name evidence="13" type="ORF">M2280_000867</name>
</gene>